<comment type="caution">
    <text evidence="3">The sequence shown here is derived from an EMBL/GenBank/DDBJ whole genome shotgun (WGS) entry which is preliminary data.</text>
</comment>
<feature type="transmembrane region" description="Helical" evidence="2">
    <location>
        <begin position="7"/>
        <end position="26"/>
    </location>
</feature>
<keyword evidence="2" id="KW-1133">Transmembrane helix</keyword>
<feature type="transmembrane region" description="Helical" evidence="2">
    <location>
        <begin position="58"/>
        <end position="78"/>
    </location>
</feature>
<organism evidence="3 4">
    <name type="scientific">Dactylosporangium siamense</name>
    <dbReference type="NCBI Taxonomy" id="685454"/>
    <lineage>
        <taxon>Bacteria</taxon>
        <taxon>Bacillati</taxon>
        <taxon>Actinomycetota</taxon>
        <taxon>Actinomycetes</taxon>
        <taxon>Micromonosporales</taxon>
        <taxon>Micromonosporaceae</taxon>
        <taxon>Dactylosporangium</taxon>
    </lineage>
</organism>
<name>A0A919PW43_9ACTN</name>
<evidence type="ECO:0000313" key="4">
    <source>
        <dbReference type="Proteomes" id="UP000660611"/>
    </source>
</evidence>
<evidence type="ECO:0000313" key="3">
    <source>
        <dbReference type="EMBL" id="GIG50346.1"/>
    </source>
</evidence>
<accession>A0A919PW43</accession>
<protein>
    <submittedName>
        <fullName evidence="3">Uncharacterized protein</fullName>
    </submittedName>
</protein>
<proteinExistence type="predicted"/>
<evidence type="ECO:0000256" key="1">
    <source>
        <dbReference type="SAM" id="MobiDB-lite"/>
    </source>
</evidence>
<keyword evidence="2" id="KW-0472">Membrane</keyword>
<dbReference type="Proteomes" id="UP000660611">
    <property type="component" value="Unassembled WGS sequence"/>
</dbReference>
<gene>
    <name evidence="3" type="ORF">Dsi01nite_083870</name>
</gene>
<dbReference type="EMBL" id="BONQ01000129">
    <property type="protein sequence ID" value="GIG50346.1"/>
    <property type="molecule type" value="Genomic_DNA"/>
</dbReference>
<keyword evidence="4" id="KW-1185">Reference proteome</keyword>
<dbReference type="AlphaFoldDB" id="A0A919PW43"/>
<dbReference type="RefSeq" id="WP_203851989.1">
    <property type="nucleotide sequence ID" value="NZ_BAAAVW010000027.1"/>
</dbReference>
<evidence type="ECO:0000256" key="2">
    <source>
        <dbReference type="SAM" id="Phobius"/>
    </source>
</evidence>
<feature type="region of interest" description="Disordered" evidence="1">
    <location>
        <begin position="113"/>
        <end position="133"/>
    </location>
</feature>
<feature type="transmembrane region" description="Helical" evidence="2">
    <location>
        <begin position="90"/>
        <end position="111"/>
    </location>
</feature>
<feature type="transmembrane region" description="Helical" evidence="2">
    <location>
        <begin position="32"/>
        <end position="51"/>
    </location>
</feature>
<reference evidence="3" key="1">
    <citation type="submission" date="2021-01" db="EMBL/GenBank/DDBJ databases">
        <title>Whole genome shotgun sequence of Dactylosporangium siamense NBRC 106093.</title>
        <authorList>
            <person name="Komaki H."/>
            <person name="Tamura T."/>
        </authorList>
    </citation>
    <scope>NUCLEOTIDE SEQUENCE</scope>
    <source>
        <strain evidence="3">NBRC 106093</strain>
    </source>
</reference>
<sequence>MTMTSRAVTVGGLILGAAGIAVLWAAGVEFPVAVPPGVVILLAGAVFVSVARWRWAPAVGVFLGLFVAVGWAISPTGWPNLTGQHGASVAAGQAIQLAGVLIAIGAGSVAVRRAGSSGRPGPRTPPAGHGPGR</sequence>
<keyword evidence="2" id="KW-0812">Transmembrane</keyword>